<comment type="caution">
    <text evidence="8">The sequence shown here is derived from an EMBL/GenBank/DDBJ whole genome shotgun (WGS) entry which is preliminary data.</text>
</comment>
<evidence type="ECO:0000256" key="5">
    <source>
        <dbReference type="ARBA" id="ARBA00023014"/>
    </source>
</evidence>
<dbReference type="Proteomes" id="UP001597417">
    <property type="component" value="Unassembled WGS sequence"/>
</dbReference>
<evidence type="ECO:0000256" key="2">
    <source>
        <dbReference type="ARBA" id="ARBA00022714"/>
    </source>
</evidence>
<organism evidence="8 9">
    <name type="scientific">Amycolatopsis pigmentata</name>
    <dbReference type="NCBI Taxonomy" id="450801"/>
    <lineage>
        <taxon>Bacteria</taxon>
        <taxon>Bacillati</taxon>
        <taxon>Actinomycetota</taxon>
        <taxon>Actinomycetes</taxon>
        <taxon>Pseudonocardiales</taxon>
        <taxon>Pseudonocardiaceae</taxon>
        <taxon>Amycolatopsis</taxon>
    </lineage>
</organism>
<evidence type="ECO:0000259" key="7">
    <source>
        <dbReference type="PROSITE" id="PS51085"/>
    </source>
</evidence>
<accession>A0ABW5FMY9</accession>
<dbReference type="EMBL" id="JBHUKR010000006">
    <property type="protein sequence ID" value="MFD2416409.1"/>
    <property type="molecule type" value="Genomic_DNA"/>
</dbReference>
<keyword evidence="2" id="KW-0001">2Fe-2S</keyword>
<keyword evidence="5" id="KW-0411">Iron-sulfur</keyword>
<dbReference type="Pfam" id="PF00111">
    <property type="entry name" value="Fer2"/>
    <property type="match status" value="1"/>
</dbReference>
<dbReference type="Gene3D" id="3.10.20.30">
    <property type="match status" value="1"/>
</dbReference>
<sequence length="107" mass="11627">MTKATFRSPKADDVTLVVEPGVSLMQAAVRAGLDGIVADCGGQRQCATCHVYVDEAFTGLLPPMSEDEDDMLEITATERTGRSRLSCQLVASEDIEEIVVDLPERQR</sequence>
<dbReference type="InterPro" id="IPR001055">
    <property type="entry name" value="Adrenodoxin-like"/>
</dbReference>
<dbReference type="PANTHER" id="PTHR23426">
    <property type="entry name" value="FERREDOXIN/ADRENODOXIN"/>
    <property type="match status" value="1"/>
</dbReference>
<evidence type="ECO:0000256" key="4">
    <source>
        <dbReference type="ARBA" id="ARBA00023004"/>
    </source>
</evidence>
<comment type="similarity">
    <text evidence="1">Belongs to the adrenodoxin/putidaredoxin family.</text>
</comment>
<feature type="domain" description="2Fe-2S ferredoxin-type" evidence="7">
    <location>
        <begin position="2"/>
        <end position="106"/>
    </location>
</feature>
<keyword evidence="9" id="KW-1185">Reference proteome</keyword>
<evidence type="ECO:0000313" key="9">
    <source>
        <dbReference type="Proteomes" id="UP001597417"/>
    </source>
</evidence>
<evidence type="ECO:0000256" key="6">
    <source>
        <dbReference type="ARBA" id="ARBA00034078"/>
    </source>
</evidence>
<evidence type="ECO:0000313" key="8">
    <source>
        <dbReference type="EMBL" id="MFD2416409.1"/>
    </source>
</evidence>
<dbReference type="CDD" id="cd00207">
    <property type="entry name" value="fer2"/>
    <property type="match status" value="1"/>
</dbReference>
<keyword evidence="3" id="KW-0479">Metal-binding</keyword>
<name>A0ABW5FMY9_9PSEU</name>
<dbReference type="InterPro" id="IPR012675">
    <property type="entry name" value="Beta-grasp_dom_sf"/>
</dbReference>
<gene>
    <name evidence="8" type="ORF">ACFSXZ_08705</name>
</gene>
<dbReference type="PRINTS" id="PR00355">
    <property type="entry name" value="ADRENODOXIN"/>
</dbReference>
<protein>
    <submittedName>
        <fullName evidence="8">2Fe-2S iron-sulfur cluster-binding protein</fullName>
    </submittedName>
</protein>
<evidence type="ECO:0000256" key="1">
    <source>
        <dbReference type="ARBA" id="ARBA00010914"/>
    </source>
</evidence>
<dbReference type="PANTHER" id="PTHR23426:SF65">
    <property type="entry name" value="FERREDOXIN-2, MITOCHONDRIAL"/>
    <property type="match status" value="1"/>
</dbReference>
<dbReference type="RefSeq" id="WP_378263168.1">
    <property type="nucleotide sequence ID" value="NZ_JBHUKR010000006.1"/>
</dbReference>
<reference evidence="9" key="1">
    <citation type="journal article" date="2019" name="Int. J. Syst. Evol. Microbiol.">
        <title>The Global Catalogue of Microorganisms (GCM) 10K type strain sequencing project: providing services to taxonomists for standard genome sequencing and annotation.</title>
        <authorList>
            <consortium name="The Broad Institute Genomics Platform"/>
            <consortium name="The Broad Institute Genome Sequencing Center for Infectious Disease"/>
            <person name="Wu L."/>
            <person name="Ma J."/>
        </authorList>
    </citation>
    <scope>NUCLEOTIDE SEQUENCE [LARGE SCALE GENOMIC DNA]</scope>
    <source>
        <strain evidence="9">CGMCC 4.7645</strain>
    </source>
</reference>
<evidence type="ECO:0000256" key="3">
    <source>
        <dbReference type="ARBA" id="ARBA00022723"/>
    </source>
</evidence>
<dbReference type="InterPro" id="IPR036010">
    <property type="entry name" value="2Fe-2S_ferredoxin-like_sf"/>
</dbReference>
<proteinExistence type="inferred from homology"/>
<keyword evidence="4" id="KW-0408">Iron</keyword>
<comment type="cofactor">
    <cofactor evidence="6">
        <name>[2Fe-2S] cluster</name>
        <dbReference type="ChEBI" id="CHEBI:190135"/>
    </cofactor>
</comment>
<dbReference type="InterPro" id="IPR001041">
    <property type="entry name" value="2Fe-2S_ferredoxin-type"/>
</dbReference>
<dbReference type="PROSITE" id="PS51085">
    <property type="entry name" value="2FE2S_FER_2"/>
    <property type="match status" value="1"/>
</dbReference>
<dbReference type="SUPFAM" id="SSF54292">
    <property type="entry name" value="2Fe-2S ferredoxin-like"/>
    <property type="match status" value="1"/>
</dbReference>